<reference evidence="1 2" key="1">
    <citation type="submission" date="2016-10" db="EMBL/GenBank/DDBJ databases">
        <authorList>
            <person name="de Groot N.N."/>
        </authorList>
    </citation>
    <scope>NUCLEOTIDE SEQUENCE [LARGE SCALE GENOMIC DNA]</scope>
    <source>
        <strain evidence="1 2">DSM 1801</strain>
    </source>
</reference>
<dbReference type="EMBL" id="FOHN01000012">
    <property type="protein sequence ID" value="SET24615.1"/>
    <property type="molecule type" value="Genomic_DNA"/>
</dbReference>
<sequence length="57" mass="6498">MLYTDVKKFEYILSEESLYIVNGGDKADFDFGYKCGRAARTVCNAVKSAFNTVKSWF</sequence>
<protein>
    <submittedName>
        <fullName evidence="1">Uncharacterized protein</fullName>
    </submittedName>
</protein>
<gene>
    <name evidence="1" type="ORF">SAMN04487772_11212</name>
</gene>
<dbReference type="AlphaFoldDB" id="A0A1I0CXN5"/>
<dbReference type="STRING" id="29364.SAMN04487772_11212"/>
<evidence type="ECO:0000313" key="1">
    <source>
        <dbReference type="EMBL" id="SET24615.1"/>
    </source>
</evidence>
<dbReference type="RefSeq" id="WP_177180714.1">
    <property type="nucleotide sequence ID" value="NZ_FOHN01000012.1"/>
</dbReference>
<evidence type="ECO:0000313" key="2">
    <source>
        <dbReference type="Proteomes" id="UP000199800"/>
    </source>
</evidence>
<dbReference type="Proteomes" id="UP000199800">
    <property type="component" value="Unassembled WGS sequence"/>
</dbReference>
<keyword evidence="2" id="KW-1185">Reference proteome</keyword>
<name>A0A1I0CXN5_9FIRM</name>
<proteinExistence type="predicted"/>
<accession>A0A1I0CXN5</accession>
<organism evidence="1 2">
    <name type="scientific">[Clostridium] polysaccharolyticum</name>
    <dbReference type="NCBI Taxonomy" id="29364"/>
    <lineage>
        <taxon>Bacteria</taxon>
        <taxon>Bacillati</taxon>
        <taxon>Bacillota</taxon>
        <taxon>Clostridia</taxon>
        <taxon>Lachnospirales</taxon>
        <taxon>Lachnospiraceae</taxon>
    </lineage>
</organism>